<evidence type="ECO:0000256" key="7">
    <source>
        <dbReference type="ARBA" id="ARBA00033367"/>
    </source>
</evidence>
<evidence type="ECO:0000256" key="1">
    <source>
        <dbReference type="ARBA" id="ARBA00004914"/>
    </source>
</evidence>
<evidence type="ECO:0000313" key="13">
    <source>
        <dbReference type="Proteomes" id="UP000510886"/>
    </source>
</evidence>
<dbReference type="SUPFAM" id="SSF49899">
    <property type="entry name" value="Concanavalin A-like lectins/glucanases"/>
    <property type="match status" value="1"/>
</dbReference>
<comment type="catalytic activity">
    <reaction evidence="8">
        <text>Hydrolysis of terminal non-reducing beta-D-fructofuranoside residues in beta-D-fructofuranosides.</text>
        <dbReference type="EC" id="3.2.1.26"/>
    </reaction>
</comment>
<feature type="domain" description="Glycosyl hydrolase family 32 N-terminal" evidence="10">
    <location>
        <begin position="37"/>
        <end position="341"/>
    </location>
</feature>
<gene>
    <name evidence="12" type="ORF">GTO87_00105</name>
</gene>
<dbReference type="SUPFAM" id="SSF75005">
    <property type="entry name" value="Arabinanase/levansucrase/invertase"/>
    <property type="match status" value="1"/>
</dbReference>
<dbReference type="InterPro" id="IPR051214">
    <property type="entry name" value="GH32_Enzymes"/>
</dbReference>
<dbReference type="UniPathway" id="UPA00238"/>
<reference evidence="12 13" key="1">
    <citation type="submission" date="2020-01" db="EMBL/GenBank/DDBJ databases">
        <title>Complete and circular genome sequences of six lactobacillus isolates from horses.</title>
        <authorList>
            <person name="Hassan H.M."/>
        </authorList>
    </citation>
    <scope>NUCLEOTIDE SEQUENCE [LARGE SCALE GENOMIC DNA]</scope>
    <source>
        <strain evidence="12 13">1A</strain>
    </source>
</reference>
<dbReference type="InterPro" id="IPR013148">
    <property type="entry name" value="Glyco_hydro_32_N"/>
</dbReference>
<keyword evidence="5 8" id="KW-0378">Hydrolase</keyword>
<protein>
    <recommendedName>
        <fullName evidence="4 8">Sucrose-6-phosphate hydrolase</fullName>
        <ecNumber evidence="3 8">3.2.1.26</ecNumber>
    </recommendedName>
    <alternativeName>
        <fullName evidence="7 9">Invertase</fullName>
    </alternativeName>
</protein>
<evidence type="ECO:0000259" key="11">
    <source>
        <dbReference type="Pfam" id="PF08244"/>
    </source>
</evidence>
<dbReference type="GO" id="GO:0004564">
    <property type="term" value="F:beta-fructofuranosidase activity"/>
    <property type="evidence" value="ECO:0007669"/>
    <property type="project" value="UniProtKB-EC"/>
</dbReference>
<dbReference type="CDD" id="cd18623">
    <property type="entry name" value="GH32_ScrB-like"/>
    <property type="match status" value="1"/>
</dbReference>
<evidence type="ECO:0000256" key="9">
    <source>
        <dbReference type="RuleBase" id="RU365015"/>
    </source>
</evidence>
<dbReference type="InterPro" id="IPR013320">
    <property type="entry name" value="ConA-like_dom_sf"/>
</dbReference>
<evidence type="ECO:0000256" key="2">
    <source>
        <dbReference type="ARBA" id="ARBA00009902"/>
    </source>
</evidence>
<dbReference type="InterPro" id="IPR023296">
    <property type="entry name" value="Glyco_hydro_beta-prop_sf"/>
</dbReference>
<evidence type="ECO:0000256" key="3">
    <source>
        <dbReference type="ARBA" id="ARBA00012758"/>
    </source>
</evidence>
<dbReference type="GO" id="GO:0005737">
    <property type="term" value="C:cytoplasm"/>
    <property type="evidence" value="ECO:0007669"/>
    <property type="project" value="UniProtKB-SubCell"/>
</dbReference>
<evidence type="ECO:0000256" key="6">
    <source>
        <dbReference type="ARBA" id="ARBA00023295"/>
    </source>
</evidence>
<dbReference type="InterPro" id="IPR001362">
    <property type="entry name" value="Glyco_hydro_32"/>
</dbReference>
<dbReference type="AlphaFoldDB" id="A0A7H9EIM1"/>
<dbReference type="Proteomes" id="UP000510886">
    <property type="component" value="Chromosome"/>
</dbReference>
<comment type="similarity">
    <text evidence="2 8">Belongs to the glycosyl hydrolase 32 family.</text>
</comment>
<evidence type="ECO:0000313" key="12">
    <source>
        <dbReference type="EMBL" id="QLL77177.1"/>
    </source>
</evidence>
<dbReference type="Gene3D" id="2.115.10.20">
    <property type="entry name" value="Glycosyl hydrolase domain, family 43"/>
    <property type="match status" value="1"/>
</dbReference>
<comment type="subcellular location">
    <subcellularLocation>
        <location evidence="9">Cytoplasm</location>
    </subcellularLocation>
</comment>
<evidence type="ECO:0000256" key="4">
    <source>
        <dbReference type="ARBA" id="ARBA00019623"/>
    </source>
</evidence>
<dbReference type="InterPro" id="IPR013189">
    <property type="entry name" value="Glyco_hydro_32_C"/>
</dbReference>
<evidence type="ECO:0000256" key="8">
    <source>
        <dbReference type="RuleBase" id="RU362110"/>
    </source>
</evidence>
<proteinExistence type="inferred from homology"/>
<dbReference type="PANTHER" id="PTHR43101">
    <property type="entry name" value="BETA-FRUCTOSIDASE"/>
    <property type="match status" value="1"/>
</dbReference>
<dbReference type="SMART" id="SM00640">
    <property type="entry name" value="Glyco_32"/>
    <property type="match status" value="1"/>
</dbReference>
<dbReference type="Gene3D" id="2.60.120.560">
    <property type="entry name" value="Exo-inulinase, domain 1"/>
    <property type="match status" value="1"/>
</dbReference>
<dbReference type="NCBIfam" id="TIGR01322">
    <property type="entry name" value="scrB_fam"/>
    <property type="match status" value="1"/>
</dbReference>
<comment type="function">
    <text evidence="9">Enables the bacterium to metabolize sucrose as a sole carbon source.</text>
</comment>
<organism evidence="12 13">
    <name type="scientific">Ligilactobacillus saerimneri</name>
    <dbReference type="NCBI Taxonomy" id="228229"/>
    <lineage>
        <taxon>Bacteria</taxon>
        <taxon>Bacillati</taxon>
        <taxon>Bacillota</taxon>
        <taxon>Bacilli</taxon>
        <taxon>Lactobacillales</taxon>
        <taxon>Lactobacillaceae</taxon>
        <taxon>Ligilactobacillus</taxon>
    </lineage>
</organism>
<keyword evidence="9" id="KW-0963">Cytoplasm</keyword>
<feature type="domain" description="Glycosyl hydrolase family 32 C-terminal" evidence="11">
    <location>
        <begin position="362"/>
        <end position="483"/>
    </location>
</feature>
<dbReference type="GO" id="GO:0005985">
    <property type="term" value="P:sucrose metabolic process"/>
    <property type="evidence" value="ECO:0007669"/>
    <property type="project" value="UniProtKB-UniPathway"/>
</dbReference>
<accession>A0A7H9EIM1</accession>
<dbReference type="RefSeq" id="WP_180848994.1">
    <property type="nucleotide sequence ID" value="NZ_CP047418.1"/>
</dbReference>
<evidence type="ECO:0000259" key="10">
    <source>
        <dbReference type="Pfam" id="PF00251"/>
    </source>
</evidence>
<dbReference type="PANTHER" id="PTHR43101:SF1">
    <property type="entry name" value="BETA-FRUCTOSIDASE"/>
    <property type="match status" value="1"/>
</dbReference>
<dbReference type="EC" id="3.2.1.26" evidence="3 8"/>
<dbReference type="Pfam" id="PF00251">
    <property type="entry name" value="Glyco_hydro_32N"/>
    <property type="match status" value="1"/>
</dbReference>
<dbReference type="InterPro" id="IPR018053">
    <property type="entry name" value="Glyco_hydro_32_AS"/>
</dbReference>
<sequence length="496" mass="56254">MKWTTEKRYQNYDNWDAATLLQLQAQAANSPYQMHYHIRPQSGLLNDPNGFSYYNGEFHVFYQNFPFGPVHGLKSWFHMTSPDLVHWENKGLALIPDTIYDSHGAYSGSALPLPSGDLFLMYTGNHRDADWIRTPYQLGALMDSKGNVTKLDHPLIMPPDYVSEHFRDPQVIRYNDTYYALLGAQDQETKTGHIVVYKSRDLKQWQDLGYLDFTEQEMGYMIECPNLVFVNDQPVLIFCPQGLDKNIASYDNIYPNMYLIGEDIRLNGPKMTPAQPQLLNLDDGFDVYASQAFNAPDGKAYLISWIGLPDTTYPTDSEGWANCLSQVKELELRDGHLYQHPVVAMGSLRQQGTLLRPERRVNDRQQLLDQSGNQYELRLTLRKNQHGSLHLAASADLSQGLRLDFNTGADASLTLDRGQAGLAVATDYGTTRTITLPAHRDCQLDIFIDGSLCEVFVNDGHNVMTARFFADPSHQTVAFVAEQAIDFTGTYWPLKK</sequence>
<comment type="pathway">
    <text evidence="1 9">Glycan biosynthesis; sucrose metabolism.</text>
</comment>
<evidence type="ECO:0000256" key="5">
    <source>
        <dbReference type="ARBA" id="ARBA00022801"/>
    </source>
</evidence>
<dbReference type="PROSITE" id="PS00609">
    <property type="entry name" value="GLYCOSYL_HYDROL_F32"/>
    <property type="match status" value="1"/>
</dbReference>
<dbReference type="InterPro" id="IPR006232">
    <property type="entry name" value="Suc6P_hydrolase"/>
</dbReference>
<dbReference type="EMBL" id="CP047418">
    <property type="protein sequence ID" value="QLL77177.1"/>
    <property type="molecule type" value="Genomic_DNA"/>
</dbReference>
<dbReference type="KEGG" id="lsw:GTO87_00105"/>
<dbReference type="Pfam" id="PF08244">
    <property type="entry name" value="Glyco_hydro_32C"/>
    <property type="match status" value="1"/>
</dbReference>
<keyword evidence="9" id="KW-0119">Carbohydrate metabolism</keyword>
<name>A0A7H9EIM1_9LACO</name>
<keyword evidence="6 8" id="KW-0326">Glycosidase</keyword>